<reference evidence="2 3" key="1">
    <citation type="journal article" date="2021" name="Elife">
        <title>Chloroplast acquisition without the gene transfer in kleptoplastic sea slugs, Plakobranchus ocellatus.</title>
        <authorList>
            <person name="Maeda T."/>
            <person name="Takahashi S."/>
            <person name="Yoshida T."/>
            <person name="Shimamura S."/>
            <person name="Takaki Y."/>
            <person name="Nagai Y."/>
            <person name="Toyoda A."/>
            <person name="Suzuki Y."/>
            <person name="Arimoto A."/>
            <person name="Ishii H."/>
            <person name="Satoh N."/>
            <person name="Nishiyama T."/>
            <person name="Hasebe M."/>
            <person name="Maruyama T."/>
            <person name="Minagawa J."/>
            <person name="Obokata J."/>
            <person name="Shigenobu S."/>
        </authorList>
    </citation>
    <scope>NUCLEOTIDE SEQUENCE [LARGE SCALE GENOMIC DNA]</scope>
</reference>
<dbReference type="EMBL" id="BMAT01010939">
    <property type="protein sequence ID" value="GFR63592.1"/>
    <property type="molecule type" value="Genomic_DNA"/>
</dbReference>
<keyword evidence="1" id="KW-0812">Transmembrane</keyword>
<feature type="transmembrane region" description="Helical" evidence="1">
    <location>
        <begin position="30"/>
        <end position="50"/>
    </location>
</feature>
<proteinExistence type="predicted"/>
<comment type="caution">
    <text evidence="2">The sequence shown here is derived from an EMBL/GenBank/DDBJ whole genome shotgun (WGS) entry which is preliminary data.</text>
</comment>
<keyword evidence="1" id="KW-1133">Transmembrane helix</keyword>
<organism evidence="2 3">
    <name type="scientific">Elysia marginata</name>
    <dbReference type="NCBI Taxonomy" id="1093978"/>
    <lineage>
        <taxon>Eukaryota</taxon>
        <taxon>Metazoa</taxon>
        <taxon>Spiralia</taxon>
        <taxon>Lophotrochozoa</taxon>
        <taxon>Mollusca</taxon>
        <taxon>Gastropoda</taxon>
        <taxon>Heterobranchia</taxon>
        <taxon>Euthyneura</taxon>
        <taxon>Panpulmonata</taxon>
        <taxon>Sacoglossa</taxon>
        <taxon>Placobranchoidea</taxon>
        <taxon>Plakobranchidae</taxon>
        <taxon>Elysia</taxon>
    </lineage>
</organism>
<accession>A0AAV4ER45</accession>
<dbReference type="Proteomes" id="UP000762676">
    <property type="component" value="Unassembled WGS sequence"/>
</dbReference>
<gene>
    <name evidence="2" type="ORF">ElyMa_005486900</name>
</gene>
<evidence type="ECO:0000313" key="3">
    <source>
        <dbReference type="Proteomes" id="UP000762676"/>
    </source>
</evidence>
<evidence type="ECO:0000313" key="2">
    <source>
        <dbReference type="EMBL" id="GFR63592.1"/>
    </source>
</evidence>
<protein>
    <submittedName>
        <fullName evidence="2">Uncharacterized protein</fullName>
    </submittedName>
</protein>
<evidence type="ECO:0000256" key="1">
    <source>
        <dbReference type="SAM" id="Phobius"/>
    </source>
</evidence>
<sequence>MDIGAFERATLAGIYRLSESKNKYSSIENIVVVVVVVVEVVVVVVVVVVIRKVVVAAVALVAVILLVVEAMVRAATNVAIERFTLYFENQHTLGGSVAEWLARRTRDLEVVGSIPDLAMLQLPYESNLP</sequence>
<dbReference type="AlphaFoldDB" id="A0AAV4ER45"/>
<feature type="transmembrane region" description="Helical" evidence="1">
    <location>
        <begin position="56"/>
        <end position="75"/>
    </location>
</feature>
<name>A0AAV4ER45_9GAST</name>
<keyword evidence="1" id="KW-0472">Membrane</keyword>
<keyword evidence="3" id="KW-1185">Reference proteome</keyword>